<keyword evidence="2" id="KW-0762">Sugar transport</keyword>
<evidence type="ECO:0000313" key="2">
    <source>
        <dbReference type="EMBL" id="SFE67200.1"/>
    </source>
</evidence>
<feature type="chain" id="PRO_5039056093" evidence="1">
    <location>
        <begin position="22"/>
        <end position="430"/>
    </location>
</feature>
<feature type="signal peptide" evidence="1">
    <location>
        <begin position="1"/>
        <end position="21"/>
    </location>
</feature>
<name>A0A1I2CHL1_9BACL</name>
<dbReference type="AlphaFoldDB" id="A0A1I2CHL1"/>
<keyword evidence="3" id="KW-1185">Reference proteome</keyword>
<keyword evidence="1" id="KW-0732">Signal</keyword>
<dbReference type="PANTHER" id="PTHR43649:SF12">
    <property type="entry name" value="DIACETYLCHITOBIOSE BINDING PROTEIN DASA"/>
    <property type="match status" value="1"/>
</dbReference>
<accession>A0A1I2CHL1</accession>
<dbReference type="InterPro" id="IPR050490">
    <property type="entry name" value="Bact_solute-bd_prot1"/>
</dbReference>
<proteinExistence type="predicted"/>
<keyword evidence="2" id="KW-0813">Transport</keyword>
<dbReference type="PROSITE" id="PS51257">
    <property type="entry name" value="PROKAR_LIPOPROTEIN"/>
    <property type="match status" value="1"/>
</dbReference>
<dbReference type="Gene3D" id="3.40.190.10">
    <property type="entry name" value="Periplasmic binding protein-like II"/>
    <property type="match status" value="1"/>
</dbReference>
<dbReference type="PANTHER" id="PTHR43649">
    <property type="entry name" value="ARABINOSE-BINDING PROTEIN-RELATED"/>
    <property type="match status" value="1"/>
</dbReference>
<evidence type="ECO:0000313" key="3">
    <source>
        <dbReference type="Proteomes" id="UP000183410"/>
    </source>
</evidence>
<gene>
    <name evidence="2" type="ORF">SAMN04487969_10552</name>
</gene>
<evidence type="ECO:0000256" key="1">
    <source>
        <dbReference type="SAM" id="SignalP"/>
    </source>
</evidence>
<organism evidence="2 3">
    <name type="scientific">Paenibacillus algorifonticola</name>
    <dbReference type="NCBI Taxonomy" id="684063"/>
    <lineage>
        <taxon>Bacteria</taxon>
        <taxon>Bacillati</taxon>
        <taxon>Bacillota</taxon>
        <taxon>Bacilli</taxon>
        <taxon>Bacillales</taxon>
        <taxon>Paenibacillaceae</taxon>
        <taxon>Paenibacillus</taxon>
    </lineage>
</organism>
<dbReference type="RefSeq" id="WP_046231590.1">
    <property type="nucleotide sequence ID" value="NZ_FONN01000005.1"/>
</dbReference>
<dbReference type="InterPro" id="IPR006059">
    <property type="entry name" value="SBP"/>
</dbReference>
<dbReference type="OrthoDB" id="9795467at2"/>
<reference evidence="3" key="1">
    <citation type="submission" date="2016-10" db="EMBL/GenBank/DDBJ databases">
        <authorList>
            <person name="Varghese N."/>
            <person name="Submissions S."/>
        </authorList>
    </citation>
    <scope>NUCLEOTIDE SEQUENCE [LARGE SCALE GENOMIC DNA]</scope>
    <source>
        <strain evidence="3">CGMCC 1.10223</strain>
    </source>
</reference>
<dbReference type="CDD" id="cd14748">
    <property type="entry name" value="PBP2_UgpB"/>
    <property type="match status" value="1"/>
</dbReference>
<sequence length="430" mass="46827">MKKITALSLAIVLTLTALLTACSSGQPHKEGASAAGSSNEEVTLKLWYPGTDETVTETVEAIIQKFETKNPGIKVEATFIPWAEYFQKLTVAYSGGMQPDVQGLGFGQLISTVSQGKYLNLTPFIEADKWEGQKDFFPDILTAGQYEGGQYGLLLPEIRPLAWRKDYFKEAGLDADSPPKTFDEIFEYADKLKVVEGGKTVRGGIDIQTSNGEQSYLSLLLLLGEDFYDAEGDPTFDSPVSVQPVQKQVDLYKAGAIIPSNQQQASGTPFQNSQAAMAFTSTQAAASLQKSIGSDKIGWVLPPAGPDGRQTALMLGTFLSAAGQTKHPKEAWAFIKYWFEKDNVLEFTSKSGAIPPLQSLRDEYVKLGEGNEIAFEALKDAKGYGASGSWSINVKYLRIALEEAFNGIRPVEEALKENAKMAREEIANAK</sequence>
<dbReference type="SUPFAM" id="SSF53850">
    <property type="entry name" value="Periplasmic binding protein-like II"/>
    <property type="match status" value="1"/>
</dbReference>
<dbReference type="EMBL" id="FONN01000005">
    <property type="protein sequence ID" value="SFE67200.1"/>
    <property type="molecule type" value="Genomic_DNA"/>
</dbReference>
<protein>
    <submittedName>
        <fullName evidence="2">Multiple sugar transport system substrate-binding protein</fullName>
    </submittedName>
</protein>
<dbReference type="Pfam" id="PF13416">
    <property type="entry name" value="SBP_bac_8"/>
    <property type="match status" value="1"/>
</dbReference>
<dbReference type="Proteomes" id="UP000183410">
    <property type="component" value="Unassembled WGS sequence"/>
</dbReference>